<keyword evidence="4 8" id="KW-0479">Metal-binding</keyword>
<protein>
    <recommendedName>
        <fullName evidence="8">Ribonuclease VapC</fullName>
        <shortName evidence="8">RNase VapC</shortName>
        <ecNumber evidence="8">3.1.-.-</ecNumber>
    </recommendedName>
    <alternativeName>
        <fullName evidence="8">Toxin VapC</fullName>
    </alternativeName>
</protein>
<dbReference type="Gene3D" id="3.40.50.1010">
    <property type="entry name" value="5'-nuclease"/>
    <property type="match status" value="1"/>
</dbReference>
<dbReference type="GO" id="GO:0090729">
    <property type="term" value="F:toxin activity"/>
    <property type="evidence" value="ECO:0007669"/>
    <property type="project" value="UniProtKB-KW"/>
</dbReference>
<dbReference type="PANTHER" id="PTHR33653:SF1">
    <property type="entry name" value="RIBONUCLEASE VAPC2"/>
    <property type="match status" value="1"/>
</dbReference>
<comment type="similarity">
    <text evidence="7 8">Belongs to the PINc/VapC protein family.</text>
</comment>
<comment type="cofactor">
    <cofactor evidence="1 8">
        <name>Mg(2+)</name>
        <dbReference type="ChEBI" id="CHEBI:18420"/>
    </cofactor>
</comment>
<evidence type="ECO:0000256" key="3">
    <source>
        <dbReference type="ARBA" id="ARBA00022722"/>
    </source>
</evidence>
<evidence type="ECO:0000256" key="6">
    <source>
        <dbReference type="ARBA" id="ARBA00022842"/>
    </source>
</evidence>
<dbReference type="InterPro" id="IPR050556">
    <property type="entry name" value="Type_II_TA_system_RNase"/>
</dbReference>
<dbReference type="PANTHER" id="PTHR33653">
    <property type="entry name" value="RIBONUCLEASE VAPC2"/>
    <property type="match status" value="1"/>
</dbReference>
<dbReference type="EC" id="3.1.-.-" evidence="8"/>
<evidence type="ECO:0000256" key="5">
    <source>
        <dbReference type="ARBA" id="ARBA00022801"/>
    </source>
</evidence>
<keyword evidence="8" id="KW-0800">Toxin</keyword>
<evidence type="ECO:0000256" key="4">
    <source>
        <dbReference type="ARBA" id="ARBA00022723"/>
    </source>
</evidence>
<name>A0A1B8RK15_RHILT</name>
<proteinExistence type="inferred from homology"/>
<evidence type="ECO:0000256" key="2">
    <source>
        <dbReference type="ARBA" id="ARBA00022649"/>
    </source>
</evidence>
<reference evidence="10" key="2">
    <citation type="journal article" date="2016" name="Front. Microbiol.">
        <title>The Regulatory Protein RosR Affects Rhizobium leguminosarum bv. trifolii Protein Profiles, Cell Surface Properties, and Symbiosis with Clover.</title>
        <authorList>
            <person name="Rachwal K."/>
            <person name="Boguszewska A."/>
            <person name="Kopcinska J."/>
            <person name="Karas M."/>
            <person name="Tchorzewski M."/>
            <person name="Janczarek M."/>
        </authorList>
    </citation>
    <scope>NUCLEOTIDE SEQUENCE</scope>
    <source>
        <strain evidence="10">Rt24.2</strain>
    </source>
</reference>
<evidence type="ECO:0000313" key="10">
    <source>
        <dbReference type="EMBL" id="AOO87891.1"/>
    </source>
</evidence>
<dbReference type="InterPro" id="IPR022907">
    <property type="entry name" value="VapC_family"/>
</dbReference>
<keyword evidence="6 8" id="KW-0460">Magnesium</keyword>
<organism evidence="10">
    <name type="scientific">Rhizobium leguminosarum bv. trifolii</name>
    <dbReference type="NCBI Taxonomy" id="386"/>
    <lineage>
        <taxon>Bacteria</taxon>
        <taxon>Pseudomonadati</taxon>
        <taxon>Pseudomonadota</taxon>
        <taxon>Alphaproteobacteria</taxon>
        <taxon>Hyphomicrobiales</taxon>
        <taxon>Rhizobiaceae</taxon>
        <taxon>Rhizobium/Agrobacterium group</taxon>
        <taxon>Rhizobium</taxon>
    </lineage>
</organism>
<dbReference type="EMBL" id="KX485527">
    <property type="protein sequence ID" value="AOO87891.1"/>
    <property type="molecule type" value="Genomic_DNA"/>
</dbReference>
<comment type="function">
    <text evidence="8">Toxic component of a toxin-antitoxin (TA) system. An RNase.</text>
</comment>
<evidence type="ECO:0000256" key="1">
    <source>
        <dbReference type="ARBA" id="ARBA00001946"/>
    </source>
</evidence>
<dbReference type="RefSeq" id="WP_065275765.1">
    <property type="nucleotide sequence ID" value="NZ_MAMO01000001.1"/>
</dbReference>
<evidence type="ECO:0000256" key="7">
    <source>
        <dbReference type="ARBA" id="ARBA00038093"/>
    </source>
</evidence>
<reference evidence="10" key="1">
    <citation type="journal article" date="2015" name="BMC Genomics">
        <title>Transcriptome profiling of a Rhizobium leguminosarum bv. trifolii rosR mutant reveals the role of the transcriptional regulator RosR in motility, synthesis of cell-surface components, and other cellular processes.</title>
        <authorList>
            <person name="Rachwal K."/>
            <person name="Matczynska E."/>
            <person name="Janczarek M."/>
        </authorList>
    </citation>
    <scope>NUCLEOTIDE SEQUENCE</scope>
    <source>
        <strain evidence="10">Rt24.2</strain>
    </source>
</reference>
<dbReference type="InterPro" id="IPR002716">
    <property type="entry name" value="PIN_dom"/>
</dbReference>
<keyword evidence="3 8" id="KW-0540">Nuclease</keyword>
<feature type="binding site" evidence="8">
    <location>
        <position position="103"/>
    </location>
    <ligand>
        <name>Mg(2+)</name>
        <dbReference type="ChEBI" id="CHEBI:18420"/>
    </ligand>
</feature>
<dbReference type="GO" id="GO:0000287">
    <property type="term" value="F:magnesium ion binding"/>
    <property type="evidence" value="ECO:0007669"/>
    <property type="project" value="UniProtKB-UniRule"/>
</dbReference>
<gene>
    <name evidence="8" type="primary">vapC</name>
</gene>
<accession>A0A1B8RK15</accession>
<dbReference type="GO" id="GO:0016787">
    <property type="term" value="F:hydrolase activity"/>
    <property type="evidence" value="ECO:0007669"/>
    <property type="project" value="UniProtKB-KW"/>
</dbReference>
<dbReference type="HAMAP" id="MF_00265">
    <property type="entry name" value="VapC_Nob1"/>
    <property type="match status" value="1"/>
</dbReference>
<dbReference type="AlphaFoldDB" id="A0A1B8RK15"/>
<dbReference type="CDD" id="cd18746">
    <property type="entry name" value="PIN_VapC4-5_FitB-like"/>
    <property type="match status" value="1"/>
</dbReference>
<evidence type="ECO:0000256" key="8">
    <source>
        <dbReference type="HAMAP-Rule" id="MF_00265"/>
    </source>
</evidence>
<dbReference type="GO" id="GO:0004540">
    <property type="term" value="F:RNA nuclease activity"/>
    <property type="evidence" value="ECO:0007669"/>
    <property type="project" value="InterPro"/>
</dbReference>
<dbReference type="Pfam" id="PF01850">
    <property type="entry name" value="PIN"/>
    <property type="match status" value="1"/>
</dbReference>
<feature type="binding site" evidence="8">
    <location>
        <position position="6"/>
    </location>
    <ligand>
        <name>Mg(2+)</name>
        <dbReference type="ChEBI" id="CHEBI:18420"/>
    </ligand>
</feature>
<dbReference type="InterPro" id="IPR029060">
    <property type="entry name" value="PIN-like_dom_sf"/>
</dbReference>
<dbReference type="SUPFAM" id="SSF88723">
    <property type="entry name" value="PIN domain-like"/>
    <property type="match status" value="1"/>
</dbReference>
<keyword evidence="2 8" id="KW-1277">Toxin-antitoxin system</keyword>
<evidence type="ECO:0000259" key="9">
    <source>
        <dbReference type="Pfam" id="PF01850"/>
    </source>
</evidence>
<sequence>MAFLLDTNVISAARRVERQAAEFQNFMKEFSVADAYLSAITIMEIQFGIQRERAKDPGFAEDLRRWIDEIVLAEFAERILPFDAATASRAGLLPTPDKRPSADAMIAATALEHELKLVTRNVAHFIPLGIECIDPWRFAGLQT</sequence>
<feature type="domain" description="PIN" evidence="9">
    <location>
        <begin position="4"/>
        <end position="121"/>
    </location>
</feature>
<keyword evidence="5 8" id="KW-0378">Hydrolase</keyword>